<evidence type="ECO:0000313" key="3">
    <source>
        <dbReference type="Proteomes" id="UP000198281"/>
    </source>
</evidence>
<dbReference type="PANTHER" id="PTHR30522:SF0">
    <property type="entry name" value="NUCLEOSIDE TRIPHOSPHATE PYROPHOSPHOHYDROLASE"/>
    <property type="match status" value="1"/>
</dbReference>
<dbReference type="FunFam" id="1.10.287.1080:FF:000001">
    <property type="entry name" value="Nucleoside triphosphate pyrophosphohydrolase"/>
    <property type="match status" value="1"/>
</dbReference>
<dbReference type="GO" id="GO:0046061">
    <property type="term" value="P:dATP catabolic process"/>
    <property type="evidence" value="ECO:0007669"/>
    <property type="project" value="TreeGrafter"/>
</dbReference>
<dbReference type="NCBIfam" id="TIGR00444">
    <property type="entry name" value="mazG"/>
    <property type="match status" value="1"/>
</dbReference>
<dbReference type="GO" id="GO:0006950">
    <property type="term" value="P:response to stress"/>
    <property type="evidence" value="ECO:0007669"/>
    <property type="project" value="UniProtKB-ARBA"/>
</dbReference>
<gene>
    <name evidence="2" type="ORF">SAMN06295912_101110</name>
</gene>
<dbReference type="OrthoDB" id="9808939at2"/>
<dbReference type="EMBL" id="FZOS01000001">
    <property type="protein sequence ID" value="SNS06357.1"/>
    <property type="molecule type" value="Genomic_DNA"/>
</dbReference>
<dbReference type="Gene3D" id="1.10.287.1080">
    <property type="entry name" value="MazG-like"/>
    <property type="match status" value="2"/>
</dbReference>
<dbReference type="InterPro" id="IPR048011">
    <property type="entry name" value="NTP-PPase_MazG-like_C"/>
</dbReference>
<evidence type="ECO:0000313" key="2">
    <source>
        <dbReference type="EMBL" id="SNS06357.1"/>
    </source>
</evidence>
<dbReference type="InterPro" id="IPR004518">
    <property type="entry name" value="MazG-like_dom"/>
</dbReference>
<dbReference type="SUPFAM" id="SSF101386">
    <property type="entry name" value="all-alpha NTP pyrophosphatases"/>
    <property type="match status" value="2"/>
</dbReference>
<dbReference type="Pfam" id="PF03819">
    <property type="entry name" value="MazG"/>
    <property type="match status" value="1"/>
</dbReference>
<feature type="domain" description="NTP pyrophosphohydrolase MazG-like" evidence="1">
    <location>
        <begin position="43"/>
        <end position="116"/>
    </location>
</feature>
<evidence type="ECO:0000259" key="1">
    <source>
        <dbReference type="Pfam" id="PF03819"/>
    </source>
</evidence>
<dbReference type="RefSeq" id="WP_089217652.1">
    <property type="nucleotide sequence ID" value="NZ_FZOS01000001.1"/>
</dbReference>
<dbReference type="GO" id="GO:0046081">
    <property type="term" value="P:dUTP catabolic process"/>
    <property type="evidence" value="ECO:0007669"/>
    <property type="project" value="TreeGrafter"/>
</dbReference>
<dbReference type="GO" id="GO:0047429">
    <property type="term" value="F:nucleoside triphosphate diphosphatase activity"/>
    <property type="evidence" value="ECO:0007669"/>
    <property type="project" value="InterPro"/>
</dbReference>
<proteinExistence type="predicted"/>
<dbReference type="InterPro" id="IPR048015">
    <property type="entry name" value="NTP-PPase_MazG-like_N"/>
</dbReference>
<dbReference type="GO" id="GO:0006203">
    <property type="term" value="P:dGTP catabolic process"/>
    <property type="evidence" value="ECO:0007669"/>
    <property type="project" value="TreeGrafter"/>
</dbReference>
<dbReference type="AlphaFoldDB" id="A0A239BEA2"/>
<dbReference type="CDD" id="cd11528">
    <property type="entry name" value="NTP-PPase_MazG_Nterm"/>
    <property type="match status" value="1"/>
</dbReference>
<reference evidence="3" key="1">
    <citation type="submission" date="2017-06" db="EMBL/GenBank/DDBJ databases">
        <authorList>
            <person name="Varghese N."/>
            <person name="Submissions S."/>
        </authorList>
    </citation>
    <scope>NUCLEOTIDE SEQUENCE [LARGE SCALE GENOMIC DNA]</scope>
    <source>
        <strain evidence="3">LNB2</strain>
    </source>
</reference>
<dbReference type="PANTHER" id="PTHR30522">
    <property type="entry name" value="NUCLEOSIDE TRIPHOSPHATE PYROPHOSPHOHYDROLASE"/>
    <property type="match status" value="1"/>
</dbReference>
<protein>
    <submittedName>
        <fullName evidence="2">ATP diphosphatase</fullName>
    </submittedName>
</protein>
<dbReference type="CDD" id="cd11529">
    <property type="entry name" value="NTP-PPase_MazG_Cterm"/>
    <property type="match status" value="1"/>
</dbReference>
<name>A0A239BEA2_9SPHN</name>
<keyword evidence="3" id="KW-1185">Reference proteome</keyword>
<accession>A0A239BEA2</accession>
<dbReference type="GO" id="GO:0046047">
    <property type="term" value="P:TTP catabolic process"/>
    <property type="evidence" value="ECO:0007669"/>
    <property type="project" value="TreeGrafter"/>
</dbReference>
<dbReference type="GO" id="GO:0046052">
    <property type="term" value="P:UTP catabolic process"/>
    <property type="evidence" value="ECO:0007669"/>
    <property type="project" value="TreeGrafter"/>
</dbReference>
<dbReference type="GO" id="GO:0046076">
    <property type="term" value="P:dTTP catabolic process"/>
    <property type="evidence" value="ECO:0007669"/>
    <property type="project" value="TreeGrafter"/>
</dbReference>
<dbReference type="Proteomes" id="UP000198281">
    <property type="component" value="Unassembled WGS sequence"/>
</dbReference>
<organism evidence="2 3">
    <name type="scientific">Edaphosphingomonas laterariae</name>
    <dbReference type="NCBI Taxonomy" id="861865"/>
    <lineage>
        <taxon>Bacteria</taxon>
        <taxon>Pseudomonadati</taxon>
        <taxon>Pseudomonadota</taxon>
        <taxon>Alphaproteobacteria</taxon>
        <taxon>Sphingomonadales</taxon>
        <taxon>Rhizorhabdaceae</taxon>
        <taxon>Edaphosphingomonas</taxon>
    </lineage>
</organism>
<dbReference type="NCBIfam" id="NF007113">
    <property type="entry name" value="PRK09562.1"/>
    <property type="match status" value="1"/>
</dbReference>
<dbReference type="InterPro" id="IPR011551">
    <property type="entry name" value="NTP_PyrPHydrolase_MazG"/>
</dbReference>
<sequence length="279" mass="30597">MVDPGVVNSNLPSDRGANPLERLISIMARLRDPVNGCPWDREQTFESIAPYTIEEAYEVADACARDDMAALKDELGDLQLQVVYHARMAEERGAFAVDDVIDAICDKMIRRHPHVFGDSHSPGWEAIKAEERRATGDDGSALAGVALGLPALLRAEKLQKRAARTGFDWGDADGPRAKIIEELEEIESAPDADARMEEFGDLLFAMVNWARHMGIDPEAALRGANAKFDRRFRGMEALANGGFATLDLAAMDALWERVKQAERAELSATGSAPNPLRRA</sequence>